<feature type="region of interest" description="Disordered" evidence="1">
    <location>
        <begin position="79"/>
        <end position="142"/>
    </location>
</feature>
<dbReference type="EMBL" id="JADZLT010000055">
    <property type="protein sequence ID" value="MBH0239522.1"/>
    <property type="molecule type" value="Genomic_DNA"/>
</dbReference>
<evidence type="ECO:0000313" key="2">
    <source>
        <dbReference type="EMBL" id="MBH0239522.1"/>
    </source>
</evidence>
<dbReference type="CDD" id="cd07178">
    <property type="entry name" value="terB_like_YebE"/>
    <property type="match status" value="1"/>
</dbReference>
<dbReference type="AlphaFoldDB" id="A0A931I3E2"/>
<evidence type="ECO:0000313" key="3">
    <source>
        <dbReference type="Proteomes" id="UP000631694"/>
    </source>
</evidence>
<evidence type="ECO:0000256" key="1">
    <source>
        <dbReference type="SAM" id="MobiDB-lite"/>
    </source>
</evidence>
<dbReference type="Proteomes" id="UP000631694">
    <property type="component" value="Unassembled WGS sequence"/>
</dbReference>
<keyword evidence="3" id="KW-1185">Reference proteome</keyword>
<name>A0A931I3E2_9HYPH</name>
<accession>A0A931I3E2</accession>
<dbReference type="Gene3D" id="1.10.3680.10">
    <property type="entry name" value="TerB-like"/>
    <property type="match status" value="1"/>
</dbReference>
<dbReference type="Pfam" id="PF04391">
    <property type="entry name" value="DUF533"/>
    <property type="match status" value="1"/>
</dbReference>
<reference evidence="2" key="1">
    <citation type="submission" date="2020-12" db="EMBL/GenBank/DDBJ databases">
        <title>Methylobrevis albus sp. nov., isolated from fresh water lack sediment.</title>
        <authorList>
            <person name="Zou Q."/>
        </authorList>
    </citation>
    <scope>NUCLEOTIDE SEQUENCE</scope>
    <source>
        <strain evidence="2">L22</strain>
    </source>
</reference>
<dbReference type="SUPFAM" id="SSF158682">
    <property type="entry name" value="TerB-like"/>
    <property type="match status" value="1"/>
</dbReference>
<sequence length="264" mass="27374">MDAQKILDQLMGTGKSYLDKSGYAGQGKGLATGGLAGTALGYMLGSKSGRKLGKKAAGYGGLALIAGLAYKAWQSHSAGSAGGGQAAPGADRQGSTPQPGSFSRGVGEMAGGTPWGSARPAEDVDLIEPPRDSPFNPAAAPGGADSRAEVLLVAMIAAAKADGHIDAEEQRRIFGRLDELALENDEKAFVMDELRRPLDVDRVVRMARGPEEGLEVYAASLLAMSPDHPAERAYLDMLAARLGIDKALAADLEQRATTALVEVR</sequence>
<proteinExistence type="predicted"/>
<dbReference type="InterPro" id="IPR029024">
    <property type="entry name" value="TerB-like"/>
</dbReference>
<organism evidence="2 3">
    <name type="scientific">Methylobrevis albus</name>
    <dbReference type="NCBI Taxonomy" id="2793297"/>
    <lineage>
        <taxon>Bacteria</taxon>
        <taxon>Pseudomonadati</taxon>
        <taxon>Pseudomonadota</taxon>
        <taxon>Alphaproteobacteria</taxon>
        <taxon>Hyphomicrobiales</taxon>
        <taxon>Pleomorphomonadaceae</taxon>
        <taxon>Methylobrevis</taxon>
    </lineage>
</organism>
<dbReference type="RefSeq" id="WP_197312610.1">
    <property type="nucleotide sequence ID" value="NZ_JADZLT010000055.1"/>
</dbReference>
<dbReference type="InterPro" id="IPR007486">
    <property type="entry name" value="YebE"/>
</dbReference>
<comment type="caution">
    <text evidence="2">The sequence shown here is derived from an EMBL/GenBank/DDBJ whole genome shotgun (WGS) entry which is preliminary data.</text>
</comment>
<protein>
    <submittedName>
        <fullName evidence="2">Tellurite resistance TerB family protein</fullName>
    </submittedName>
</protein>
<gene>
    <name evidence="2" type="ORF">I5731_16995</name>
</gene>